<dbReference type="PANTHER" id="PTHR23326">
    <property type="entry name" value="CCR4 NOT-RELATED"/>
    <property type="match status" value="1"/>
</dbReference>
<dbReference type="AlphaFoldDB" id="A0AB39Z9Z7"/>
<evidence type="ECO:0000313" key="6">
    <source>
        <dbReference type="Proteomes" id="UP001652628"/>
    </source>
</evidence>
<keyword evidence="6" id="KW-1185">Reference proteome</keyword>
<protein>
    <recommendedName>
        <fullName evidence="5">NOT2/NOT3/NOT5 C-terminal domain-containing protein</fullName>
    </recommendedName>
</protein>
<name>A0AB39Z9Z7_DROSZ</name>
<dbReference type="RefSeq" id="XP_016930692.2">
    <property type="nucleotide sequence ID" value="XM_017075203.4"/>
</dbReference>
<sequence length="434" mass="48748">MKRNIPKIMDDQSSSSPSPSPIVSPLSSPKSSPTNGYPILYVDVVKKNQPILETLPPLPRPQVSAPEFSIFREDFPALPGTSRLPSAPAVPDDWTAMLSEGDQVELAKFRDIVIDSEANVNVGCSEAFLPKNQNPEQQQDMEFLPQVYGLVANPPRFDVSLIFGKQFLHEGVRQRAINSAHKASVPNRSASGFHPPPGFENTKIFARLRTTNSGMPLGGVNLELGSPLYDRVWQLNFHTPGSAVEGSFGMLGLAKRLGSAQRNPQLMPHIFGNDVPPNVGLGGATNDAHSTFAGPFAGARLNPHEMSYNVPLNYLLAGRLNMQHPKTEEMQVELLFFFFYTYTGDMMQMLAAAELAERGWRYHKFERLWIKRQPDNPNYSFRGFQESGEYNYFNMCQWKILPRHFQLEPDQLERTLSKEELYELHGYHPQMTGL</sequence>
<evidence type="ECO:0000256" key="3">
    <source>
        <dbReference type="ARBA" id="ARBA00023163"/>
    </source>
</evidence>
<dbReference type="Proteomes" id="UP001652628">
    <property type="component" value="Chromosome 2L"/>
</dbReference>
<feature type="region of interest" description="Disordered" evidence="4">
    <location>
        <begin position="1"/>
        <end position="35"/>
    </location>
</feature>
<organism evidence="6 7">
    <name type="scientific">Drosophila suzukii</name>
    <name type="common">Spotted-wing drosophila fruit fly</name>
    <dbReference type="NCBI Taxonomy" id="28584"/>
    <lineage>
        <taxon>Eukaryota</taxon>
        <taxon>Metazoa</taxon>
        <taxon>Ecdysozoa</taxon>
        <taxon>Arthropoda</taxon>
        <taxon>Hexapoda</taxon>
        <taxon>Insecta</taxon>
        <taxon>Pterygota</taxon>
        <taxon>Neoptera</taxon>
        <taxon>Endopterygota</taxon>
        <taxon>Diptera</taxon>
        <taxon>Brachycera</taxon>
        <taxon>Muscomorpha</taxon>
        <taxon>Ephydroidea</taxon>
        <taxon>Drosophilidae</taxon>
        <taxon>Drosophila</taxon>
        <taxon>Sophophora</taxon>
    </lineage>
</organism>
<dbReference type="GO" id="GO:0006355">
    <property type="term" value="P:regulation of DNA-templated transcription"/>
    <property type="evidence" value="ECO:0007669"/>
    <property type="project" value="InterPro"/>
</dbReference>
<dbReference type="InterPro" id="IPR038635">
    <property type="entry name" value="CCR4-NOT_su2/3/5_C_sf"/>
</dbReference>
<proteinExistence type="inferred from homology"/>
<evidence type="ECO:0000313" key="7">
    <source>
        <dbReference type="RefSeq" id="XP_016930692.2"/>
    </source>
</evidence>
<dbReference type="InterPro" id="IPR007282">
    <property type="entry name" value="NOT2/3/5_C"/>
</dbReference>
<dbReference type="Gene3D" id="2.30.30.1020">
    <property type="entry name" value="CCR4-NOT complex subunit 2/3/5, C-terminal domain"/>
    <property type="match status" value="1"/>
</dbReference>
<evidence type="ECO:0000256" key="1">
    <source>
        <dbReference type="ARBA" id="ARBA00007682"/>
    </source>
</evidence>
<keyword evidence="3" id="KW-0804">Transcription</keyword>
<evidence type="ECO:0000256" key="2">
    <source>
        <dbReference type="ARBA" id="ARBA00023015"/>
    </source>
</evidence>
<dbReference type="InterPro" id="IPR040168">
    <property type="entry name" value="Not2/3/5"/>
</dbReference>
<evidence type="ECO:0000259" key="5">
    <source>
        <dbReference type="Pfam" id="PF04153"/>
    </source>
</evidence>
<comment type="similarity">
    <text evidence="1">Belongs to the CNOT2/3/5 family.</text>
</comment>
<gene>
    <name evidence="7" type="primary">LOC108010309</name>
</gene>
<keyword evidence="2" id="KW-0805">Transcription regulation</keyword>
<feature type="compositionally biased region" description="Low complexity" evidence="4">
    <location>
        <begin position="13"/>
        <end position="33"/>
    </location>
</feature>
<dbReference type="GO" id="GO:0030015">
    <property type="term" value="C:CCR4-NOT core complex"/>
    <property type="evidence" value="ECO:0007669"/>
    <property type="project" value="InterPro"/>
</dbReference>
<dbReference type="GeneID" id="108010309"/>
<accession>A0AB39Z9Z7</accession>
<feature type="domain" description="NOT2/NOT3/NOT5 C-terminal" evidence="5">
    <location>
        <begin position="289"/>
        <end position="412"/>
    </location>
</feature>
<dbReference type="GO" id="GO:2000036">
    <property type="term" value="P:regulation of stem cell population maintenance"/>
    <property type="evidence" value="ECO:0007669"/>
    <property type="project" value="UniProtKB-ARBA"/>
</dbReference>
<dbReference type="Pfam" id="PF04153">
    <property type="entry name" value="NOT2_3_5_C"/>
    <property type="match status" value="1"/>
</dbReference>
<reference evidence="7" key="1">
    <citation type="submission" date="2025-08" db="UniProtKB">
        <authorList>
            <consortium name="RefSeq"/>
        </authorList>
    </citation>
    <scope>IDENTIFICATION</scope>
</reference>
<evidence type="ECO:0000256" key="4">
    <source>
        <dbReference type="SAM" id="MobiDB-lite"/>
    </source>
</evidence>